<accession>A0A3B0VW22</accession>
<dbReference type="EMBL" id="UOEU01000592">
    <property type="protein sequence ID" value="VAW35574.1"/>
    <property type="molecule type" value="Genomic_DNA"/>
</dbReference>
<sequence length="198" mass="21907">MKSTKFTVKIALFLFLGAFLLSLGLNGALFLKAKQYYWELNGTRLDPLGLSFYPPNGVVDEKEEGVITAVFFGDSRAAQWPTPVEIDGYRFINRGIGSQTSVQVAARFQQHIVPLKPDVIIVQMCINDLKTIPLFPQKEEAITRNCLANIDQVLAEAEEIGATVILTTVFPVGDVPLERRLVWSPKTGEAVTAVNQQI</sequence>
<evidence type="ECO:0000313" key="2">
    <source>
        <dbReference type="EMBL" id="VAW35574.1"/>
    </source>
</evidence>
<dbReference type="InterPro" id="IPR036514">
    <property type="entry name" value="SGNH_hydro_sf"/>
</dbReference>
<dbReference type="SUPFAM" id="SSF52266">
    <property type="entry name" value="SGNH hydrolase"/>
    <property type="match status" value="1"/>
</dbReference>
<dbReference type="Pfam" id="PF13472">
    <property type="entry name" value="Lipase_GDSL_2"/>
    <property type="match status" value="1"/>
</dbReference>
<feature type="non-terminal residue" evidence="2">
    <location>
        <position position="198"/>
    </location>
</feature>
<evidence type="ECO:0000259" key="1">
    <source>
        <dbReference type="Pfam" id="PF13472"/>
    </source>
</evidence>
<protein>
    <recommendedName>
        <fullName evidence="1">SGNH hydrolase-type esterase domain-containing protein</fullName>
    </recommendedName>
</protein>
<dbReference type="InterPro" id="IPR013830">
    <property type="entry name" value="SGNH_hydro"/>
</dbReference>
<dbReference type="AlphaFoldDB" id="A0A3B0VW22"/>
<organism evidence="2">
    <name type="scientific">hydrothermal vent metagenome</name>
    <dbReference type="NCBI Taxonomy" id="652676"/>
    <lineage>
        <taxon>unclassified sequences</taxon>
        <taxon>metagenomes</taxon>
        <taxon>ecological metagenomes</taxon>
    </lineage>
</organism>
<dbReference type="Gene3D" id="3.40.50.1110">
    <property type="entry name" value="SGNH hydrolase"/>
    <property type="match status" value="1"/>
</dbReference>
<feature type="domain" description="SGNH hydrolase-type esterase" evidence="1">
    <location>
        <begin position="79"/>
        <end position="180"/>
    </location>
</feature>
<reference evidence="2" key="1">
    <citation type="submission" date="2018-06" db="EMBL/GenBank/DDBJ databases">
        <authorList>
            <person name="Zhirakovskaya E."/>
        </authorList>
    </citation>
    <scope>NUCLEOTIDE SEQUENCE</scope>
</reference>
<proteinExistence type="predicted"/>
<gene>
    <name evidence="2" type="ORF">MNBD_CHLOROFLEXI01-3322</name>
</gene>
<name>A0A3B0VW22_9ZZZZ</name>